<feature type="transmembrane region" description="Helical" evidence="1">
    <location>
        <begin position="12"/>
        <end position="35"/>
    </location>
</feature>
<reference evidence="2 3" key="1">
    <citation type="journal article" date="2018" name="J. Microbiol.">
        <title>Bacillus spongiae sp. nov., isolated from sponge of Jeju Island.</title>
        <authorList>
            <person name="Lee G.E."/>
            <person name="Im W.T."/>
            <person name="Park J.S."/>
        </authorList>
    </citation>
    <scope>NUCLEOTIDE SEQUENCE [LARGE SCALE GENOMIC DNA]</scope>
    <source>
        <strain evidence="2 3">135PIL107-10</strain>
    </source>
</reference>
<feature type="transmembrane region" description="Helical" evidence="1">
    <location>
        <begin position="101"/>
        <end position="121"/>
    </location>
</feature>
<dbReference type="Pfam" id="PF12670">
    <property type="entry name" value="DUF3792"/>
    <property type="match status" value="1"/>
</dbReference>
<dbReference type="Proteomes" id="UP001312865">
    <property type="component" value="Unassembled WGS sequence"/>
</dbReference>
<dbReference type="EMBL" id="JBBAXC010000001">
    <property type="protein sequence ID" value="MEI5905704.1"/>
    <property type="molecule type" value="Genomic_DNA"/>
</dbReference>
<keyword evidence="1" id="KW-1133">Transmembrane helix</keyword>
<evidence type="ECO:0000313" key="3">
    <source>
        <dbReference type="Proteomes" id="UP001312865"/>
    </source>
</evidence>
<evidence type="ECO:0000313" key="2">
    <source>
        <dbReference type="EMBL" id="MEI5905704.1"/>
    </source>
</evidence>
<organism evidence="2 3">
    <name type="scientific">Bacillus spongiae</name>
    <dbReference type="NCBI Taxonomy" id="2683610"/>
    <lineage>
        <taxon>Bacteria</taxon>
        <taxon>Bacillati</taxon>
        <taxon>Bacillota</taxon>
        <taxon>Bacilli</taxon>
        <taxon>Bacillales</taxon>
        <taxon>Bacillaceae</taxon>
        <taxon>Bacillus</taxon>
    </lineage>
</organism>
<keyword evidence="1" id="KW-0812">Transmembrane</keyword>
<evidence type="ECO:0000256" key="1">
    <source>
        <dbReference type="SAM" id="Phobius"/>
    </source>
</evidence>
<dbReference type="NCBIfam" id="TIGR04086">
    <property type="entry name" value="TIGR04086_membr"/>
    <property type="match status" value="1"/>
</dbReference>
<feature type="transmembrane region" description="Helical" evidence="1">
    <location>
        <begin position="41"/>
        <end position="62"/>
    </location>
</feature>
<accession>A0ABU8H936</accession>
<name>A0ABU8H936_9BACI</name>
<keyword evidence="1" id="KW-0472">Membrane</keyword>
<feature type="transmembrane region" description="Helical" evidence="1">
    <location>
        <begin position="69"/>
        <end position="89"/>
    </location>
</feature>
<comment type="caution">
    <text evidence="2">The sequence shown here is derived from an EMBL/GenBank/DDBJ whole genome shotgun (WGS) entry which is preliminary data.</text>
</comment>
<proteinExistence type="predicted"/>
<protein>
    <submittedName>
        <fullName evidence="2">TIGR04086 family membrane protein</fullName>
    </submittedName>
</protein>
<dbReference type="InterPro" id="IPR023804">
    <property type="entry name" value="DUF3792_TM"/>
</dbReference>
<sequence>MEVKKLGGAVLFGLATILGIAIVFSAIFATILRFTNLQESSISLFITIVSFIALFSGGFITGGKAKEKGWLFGTLTGGLFSLLVLSFRYLGYDQLFTLQEVVYHICYIVTAMMGGILGVNVSGGRSSA</sequence>
<dbReference type="RefSeq" id="WP_336585117.1">
    <property type="nucleotide sequence ID" value="NZ_JBBAXC010000001.1"/>
</dbReference>
<gene>
    <name evidence="2" type="ORF">WAK64_01320</name>
</gene>
<keyword evidence="3" id="KW-1185">Reference proteome</keyword>